<dbReference type="EMBL" id="VSRL01000092">
    <property type="protein sequence ID" value="NKE59710.1"/>
    <property type="molecule type" value="Genomic_DNA"/>
</dbReference>
<dbReference type="Pfam" id="PF01844">
    <property type="entry name" value="HNH"/>
    <property type="match status" value="1"/>
</dbReference>
<dbReference type="InterPro" id="IPR002711">
    <property type="entry name" value="HNH"/>
</dbReference>
<protein>
    <recommendedName>
        <fullName evidence="1">HNH domain-containing protein</fullName>
    </recommendedName>
</protein>
<reference evidence="2 3" key="1">
    <citation type="submission" date="2019-08" db="EMBL/GenBank/DDBJ databases">
        <title>Lentzea from Indian Himalayas.</title>
        <authorList>
            <person name="Mandal S."/>
            <person name="Mallick Gupta A."/>
            <person name="Maiti P.K."/>
            <person name="Sarkar J."/>
            <person name="Mandal S."/>
        </authorList>
    </citation>
    <scope>NUCLEOTIDE SEQUENCE [LARGE SCALE GENOMIC DNA]</scope>
    <source>
        <strain evidence="2 3">PSKA42</strain>
    </source>
</reference>
<dbReference type="CDD" id="cd00085">
    <property type="entry name" value="HNHc"/>
    <property type="match status" value="1"/>
</dbReference>
<feature type="domain" description="HNH" evidence="1">
    <location>
        <begin position="48"/>
        <end position="101"/>
    </location>
</feature>
<organism evidence="2 3">
    <name type="scientific">Lentzea indica</name>
    <dbReference type="NCBI Taxonomy" id="2604800"/>
    <lineage>
        <taxon>Bacteria</taxon>
        <taxon>Bacillati</taxon>
        <taxon>Actinomycetota</taxon>
        <taxon>Actinomycetes</taxon>
        <taxon>Pseudonocardiales</taxon>
        <taxon>Pseudonocardiaceae</taxon>
        <taxon>Lentzea</taxon>
    </lineage>
</organism>
<evidence type="ECO:0000259" key="1">
    <source>
        <dbReference type="Pfam" id="PF01844"/>
    </source>
</evidence>
<evidence type="ECO:0000313" key="2">
    <source>
        <dbReference type="EMBL" id="NKE59710.1"/>
    </source>
</evidence>
<evidence type="ECO:0000313" key="3">
    <source>
        <dbReference type="Proteomes" id="UP001515943"/>
    </source>
</evidence>
<proteinExistence type="predicted"/>
<keyword evidence="3" id="KW-1185">Reference proteome</keyword>
<comment type="caution">
    <text evidence="2">The sequence shown here is derived from an EMBL/GenBank/DDBJ whole genome shotgun (WGS) entry which is preliminary data.</text>
</comment>
<dbReference type="Proteomes" id="UP001515943">
    <property type="component" value="Unassembled WGS sequence"/>
</dbReference>
<dbReference type="InterPro" id="IPR003615">
    <property type="entry name" value="HNH_nuc"/>
</dbReference>
<sequence>MPAIDNGIGGQAFEGSLLQRRSVARERNPKLRRDKIKEVTGRHDRLACEVCTFDFKQTYGDRGAGFAEIHHAVPFHVTGPIKTRLADLVVLCSNCHRMIHRGPQWFDTSGAPFVDRQVTTCCVAVIPIAVQGSGSPAPDELGRRRALHADR</sequence>
<name>A0ABX1FL82_9PSEU</name>
<gene>
    <name evidence="2" type="ORF">FXN61_24020</name>
</gene>
<accession>A0ABX1FL82</accession>
<dbReference type="Gene3D" id="1.10.30.50">
    <property type="match status" value="1"/>
</dbReference>